<organism evidence="12">
    <name type="scientific">mine drainage metagenome</name>
    <dbReference type="NCBI Taxonomy" id="410659"/>
    <lineage>
        <taxon>unclassified sequences</taxon>
        <taxon>metagenomes</taxon>
        <taxon>ecological metagenomes</taxon>
    </lineage>
</organism>
<dbReference type="PANTHER" id="PTHR43448:SF7">
    <property type="entry name" value="4-HYDROXYBENZOATE SOLANESYLTRANSFERASE"/>
    <property type="match status" value="1"/>
</dbReference>
<feature type="non-terminal residue" evidence="12">
    <location>
        <position position="224"/>
    </location>
</feature>
<evidence type="ECO:0000256" key="8">
    <source>
        <dbReference type="ARBA" id="ARBA00023136"/>
    </source>
</evidence>
<evidence type="ECO:0000256" key="11">
    <source>
        <dbReference type="SAM" id="Phobius"/>
    </source>
</evidence>
<feature type="transmembrane region" description="Helical" evidence="11">
    <location>
        <begin position="173"/>
        <end position="196"/>
    </location>
</feature>
<dbReference type="FunFam" id="1.10.357.140:FF:000001">
    <property type="entry name" value="Protoheme IX farnesyltransferase"/>
    <property type="match status" value="1"/>
</dbReference>
<feature type="transmembrane region" description="Helical" evidence="11">
    <location>
        <begin position="94"/>
        <end position="117"/>
    </location>
</feature>
<dbReference type="AlphaFoldDB" id="T0ZQZ3"/>
<protein>
    <recommendedName>
        <fullName evidence="9">Protoheme IX farnesyltransferase</fullName>
    </recommendedName>
    <alternativeName>
        <fullName evidence="10">Heme B farnesyltransferase</fullName>
    </alternativeName>
</protein>
<sequence>MNSSPSELARPAPILWRRYLELTKPRIVALITFTALVGTLLASPGWPPLRAVLWGTLGIALAAACAAAINHVLDRRIDEQMSRTRSRPLPRGELTEGSALLFAAVLGALAMIILSVLVNPLTAVLTFFSLIGYAVVYTVWLKRATPQNIVIGGAAGAAPPVLGWAAVTNTIDPHALLLFLIIFVWTPPHFWSLAIARKDEYARAGIPMLPVTHGVEYTRLQVLL</sequence>
<evidence type="ECO:0000256" key="3">
    <source>
        <dbReference type="ARBA" id="ARBA00022475"/>
    </source>
</evidence>
<dbReference type="Gene3D" id="1.10.357.140">
    <property type="entry name" value="UbiA prenyltransferase"/>
    <property type="match status" value="1"/>
</dbReference>
<evidence type="ECO:0000313" key="12">
    <source>
        <dbReference type="EMBL" id="EQD32240.1"/>
    </source>
</evidence>
<dbReference type="InterPro" id="IPR000537">
    <property type="entry name" value="UbiA_prenyltransferase"/>
</dbReference>
<dbReference type="NCBIfam" id="NF003349">
    <property type="entry name" value="PRK04375.1-2"/>
    <property type="match status" value="1"/>
</dbReference>
<dbReference type="GO" id="GO:0008495">
    <property type="term" value="F:protoheme IX farnesyltransferase activity"/>
    <property type="evidence" value="ECO:0007669"/>
    <property type="project" value="InterPro"/>
</dbReference>
<keyword evidence="5 11" id="KW-0812">Transmembrane</keyword>
<dbReference type="PANTHER" id="PTHR43448">
    <property type="entry name" value="PROTOHEME IX FARNESYLTRANSFERASE, MITOCHONDRIAL"/>
    <property type="match status" value="1"/>
</dbReference>
<feature type="transmembrane region" description="Helical" evidence="11">
    <location>
        <begin position="123"/>
        <end position="141"/>
    </location>
</feature>
<comment type="caution">
    <text evidence="12">The sequence shown here is derived from an EMBL/GenBank/DDBJ whole genome shotgun (WGS) entry which is preliminary data.</text>
</comment>
<keyword evidence="8 11" id="KW-0472">Membrane</keyword>
<dbReference type="Pfam" id="PF01040">
    <property type="entry name" value="UbiA"/>
    <property type="match status" value="1"/>
</dbReference>
<reference evidence="12" key="1">
    <citation type="submission" date="2013-08" db="EMBL/GenBank/DDBJ databases">
        <authorList>
            <person name="Mendez C."/>
            <person name="Richter M."/>
            <person name="Ferrer M."/>
            <person name="Sanchez J."/>
        </authorList>
    </citation>
    <scope>NUCLEOTIDE SEQUENCE</scope>
</reference>
<proteinExistence type="inferred from homology"/>
<evidence type="ECO:0000256" key="1">
    <source>
        <dbReference type="ARBA" id="ARBA00004651"/>
    </source>
</evidence>
<keyword evidence="6 11" id="KW-1133">Transmembrane helix</keyword>
<keyword evidence="3" id="KW-1003">Cell membrane</keyword>
<dbReference type="NCBIfam" id="TIGR01473">
    <property type="entry name" value="cyoE_ctaB"/>
    <property type="match status" value="1"/>
</dbReference>
<dbReference type="InterPro" id="IPR006369">
    <property type="entry name" value="Protohaem_IX_farnesylTrfase"/>
</dbReference>
<keyword evidence="4 12" id="KW-0808">Transferase</keyword>
<name>T0ZQZ3_9ZZZZ</name>
<evidence type="ECO:0000256" key="5">
    <source>
        <dbReference type="ARBA" id="ARBA00022692"/>
    </source>
</evidence>
<evidence type="ECO:0000256" key="6">
    <source>
        <dbReference type="ARBA" id="ARBA00022989"/>
    </source>
</evidence>
<accession>T0ZQZ3</accession>
<evidence type="ECO:0000256" key="9">
    <source>
        <dbReference type="ARBA" id="ARBA00040810"/>
    </source>
</evidence>
<evidence type="ECO:0000256" key="7">
    <source>
        <dbReference type="ARBA" id="ARBA00023133"/>
    </source>
</evidence>
<feature type="transmembrane region" description="Helical" evidence="11">
    <location>
        <begin position="27"/>
        <end position="46"/>
    </location>
</feature>
<dbReference type="CDD" id="cd13957">
    <property type="entry name" value="PT_UbiA_Cox10"/>
    <property type="match status" value="1"/>
</dbReference>
<dbReference type="GO" id="GO:0005886">
    <property type="term" value="C:plasma membrane"/>
    <property type="evidence" value="ECO:0007669"/>
    <property type="project" value="UniProtKB-SubCell"/>
</dbReference>
<comment type="pathway">
    <text evidence="2">Porphyrin-containing compound metabolism; heme O biosynthesis; heme O from protoheme: step 1/1.</text>
</comment>
<comment type="subcellular location">
    <subcellularLocation>
        <location evidence="1">Cell membrane</location>
        <topology evidence="1">Multi-pass membrane protein</topology>
    </subcellularLocation>
</comment>
<dbReference type="GO" id="GO:0006783">
    <property type="term" value="P:heme biosynthetic process"/>
    <property type="evidence" value="ECO:0007669"/>
    <property type="project" value="UniProtKB-KW"/>
</dbReference>
<dbReference type="PROSITE" id="PS00943">
    <property type="entry name" value="UBIA"/>
    <property type="match status" value="1"/>
</dbReference>
<dbReference type="EMBL" id="AUZZ01009884">
    <property type="protein sequence ID" value="EQD32240.1"/>
    <property type="molecule type" value="Genomic_DNA"/>
</dbReference>
<dbReference type="HAMAP" id="MF_00154">
    <property type="entry name" value="CyoE_CtaB"/>
    <property type="match status" value="1"/>
</dbReference>
<evidence type="ECO:0000256" key="4">
    <source>
        <dbReference type="ARBA" id="ARBA00022679"/>
    </source>
</evidence>
<gene>
    <name evidence="12" type="ORF">B2A_13650</name>
</gene>
<evidence type="ECO:0000256" key="10">
    <source>
        <dbReference type="ARBA" id="ARBA00042475"/>
    </source>
</evidence>
<reference evidence="12" key="2">
    <citation type="journal article" date="2014" name="ISME J.">
        <title>Microbial stratification in low pH oxic and suboxic macroscopic growths along an acid mine drainage.</title>
        <authorList>
            <person name="Mendez-Garcia C."/>
            <person name="Mesa V."/>
            <person name="Sprenger R.R."/>
            <person name="Richter M."/>
            <person name="Diez M.S."/>
            <person name="Solano J."/>
            <person name="Bargiela R."/>
            <person name="Golyshina O.V."/>
            <person name="Manteca A."/>
            <person name="Ramos J.L."/>
            <person name="Gallego J.R."/>
            <person name="Llorente I."/>
            <person name="Martins Dos Santos V.A."/>
            <person name="Jensen O.N."/>
            <person name="Pelaez A.I."/>
            <person name="Sanchez J."/>
            <person name="Ferrer M."/>
        </authorList>
    </citation>
    <scope>NUCLEOTIDE SEQUENCE</scope>
</reference>
<feature type="transmembrane region" description="Helical" evidence="11">
    <location>
        <begin position="52"/>
        <end position="73"/>
    </location>
</feature>
<dbReference type="InterPro" id="IPR030470">
    <property type="entry name" value="UbiA_prenylTrfase_CS"/>
</dbReference>
<evidence type="ECO:0000256" key="2">
    <source>
        <dbReference type="ARBA" id="ARBA00004919"/>
    </source>
</evidence>
<dbReference type="InterPro" id="IPR044878">
    <property type="entry name" value="UbiA_sf"/>
</dbReference>
<keyword evidence="7" id="KW-0350">Heme biosynthesis</keyword>
<feature type="transmembrane region" description="Helical" evidence="11">
    <location>
        <begin position="148"/>
        <end position="167"/>
    </location>
</feature>